<organism evidence="2 3">
    <name type="scientific">Phocaeicola acetigenes</name>
    <dbReference type="NCBI Taxonomy" id="3016083"/>
    <lineage>
        <taxon>Bacteria</taxon>
        <taxon>Pseudomonadati</taxon>
        <taxon>Bacteroidota</taxon>
        <taxon>Bacteroidia</taxon>
        <taxon>Bacteroidales</taxon>
        <taxon>Bacteroidaceae</taxon>
        <taxon>Phocaeicola</taxon>
    </lineage>
</organism>
<gene>
    <name evidence="2" type="ORF">O6P32_02410</name>
</gene>
<dbReference type="PROSITE" id="PS51257">
    <property type="entry name" value="PROKAR_LIPOPROTEIN"/>
    <property type="match status" value="1"/>
</dbReference>
<proteinExistence type="predicted"/>
<dbReference type="EMBL" id="JAPZVM010000001">
    <property type="protein sequence ID" value="MCZ8371558.1"/>
    <property type="molecule type" value="Genomic_DNA"/>
</dbReference>
<evidence type="ECO:0000259" key="1">
    <source>
        <dbReference type="Pfam" id="PF00149"/>
    </source>
</evidence>
<evidence type="ECO:0000313" key="3">
    <source>
        <dbReference type="Proteomes" id="UP001141933"/>
    </source>
</evidence>
<reference evidence="2" key="1">
    <citation type="submission" date="2022-12" db="EMBL/GenBank/DDBJ databases">
        <title>Phocaeicola acetigenes sp. nov., isolated feces from a healthy human.</title>
        <authorList>
            <person name="Do H."/>
            <person name="Ha Y.B."/>
            <person name="Kim J.-S."/>
            <person name="Suh M.K."/>
            <person name="Kim H.S."/>
            <person name="Lee J.-S."/>
        </authorList>
    </citation>
    <scope>NUCLEOTIDE SEQUENCE</scope>
    <source>
        <strain evidence="2">KGMB11183</strain>
    </source>
</reference>
<dbReference type="InterPro" id="IPR029052">
    <property type="entry name" value="Metallo-depent_PP-like"/>
</dbReference>
<accession>A0ABT4PEV8</accession>
<dbReference type="InterPro" id="IPR004843">
    <property type="entry name" value="Calcineurin-like_PHP"/>
</dbReference>
<dbReference type="Gene3D" id="3.60.21.10">
    <property type="match status" value="1"/>
</dbReference>
<dbReference type="PANTHER" id="PTHR43143">
    <property type="entry name" value="METALLOPHOSPHOESTERASE, CALCINEURIN SUPERFAMILY"/>
    <property type="match status" value="1"/>
</dbReference>
<dbReference type="RefSeq" id="WP_178265867.1">
    <property type="nucleotide sequence ID" value="NZ_JAPZVM010000001.1"/>
</dbReference>
<sequence>MYQTKYLFQLYTLITLCFLSGCDMIEYHPYDLDIDGETGINDKNIQEIEQSLQTKETISFAVISDTQRWYDETEDAVENINARNDIDFVIHTGDISDFGMKLEFEKQRDILNRLTVPYVCLLGNHDCLATGKEVFNLVFGKENYAFTAGDVRFICLNTNALEFDYTEAVPDFTFLRNELENLSPSIKKTVVAMHAAPYSEQFNNNTAFIFHEYIKLFPSLQFCIHGHGHTLSAKDLFEDGIFYYQCANIEKRSYLHFTITQDQYTYEVIDF</sequence>
<dbReference type="SUPFAM" id="SSF56300">
    <property type="entry name" value="Metallo-dependent phosphatases"/>
    <property type="match status" value="1"/>
</dbReference>
<protein>
    <submittedName>
        <fullName evidence="2">Metallophosphoesterase</fullName>
    </submittedName>
</protein>
<dbReference type="Pfam" id="PF00149">
    <property type="entry name" value="Metallophos"/>
    <property type="match status" value="1"/>
</dbReference>
<evidence type="ECO:0000313" key="2">
    <source>
        <dbReference type="EMBL" id="MCZ8371558.1"/>
    </source>
</evidence>
<keyword evidence="3" id="KW-1185">Reference proteome</keyword>
<dbReference type="Proteomes" id="UP001141933">
    <property type="component" value="Unassembled WGS sequence"/>
</dbReference>
<comment type="caution">
    <text evidence="2">The sequence shown here is derived from an EMBL/GenBank/DDBJ whole genome shotgun (WGS) entry which is preliminary data.</text>
</comment>
<dbReference type="PANTHER" id="PTHR43143:SF1">
    <property type="entry name" value="SERINE_THREONINE-PROTEIN PHOSPHATASE CPPED1"/>
    <property type="match status" value="1"/>
</dbReference>
<feature type="domain" description="Calcineurin-like phosphoesterase" evidence="1">
    <location>
        <begin position="59"/>
        <end position="230"/>
    </location>
</feature>
<dbReference type="InterPro" id="IPR051918">
    <property type="entry name" value="STPP_CPPED1"/>
</dbReference>
<name>A0ABT4PEV8_9BACT</name>